<dbReference type="SUPFAM" id="SSF48264">
    <property type="entry name" value="Cytochrome P450"/>
    <property type="match status" value="1"/>
</dbReference>
<keyword evidence="2" id="KW-0479">Metal-binding</keyword>
<dbReference type="Proteomes" id="UP000054935">
    <property type="component" value="Unassembled WGS sequence"/>
</dbReference>
<keyword evidence="4" id="KW-1185">Reference proteome</keyword>
<dbReference type="Pfam" id="PF00067">
    <property type="entry name" value="p450"/>
    <property type="match status" value="1"/>
</dbReference>
<keyword evidence="2" id="KW-0408">Iron</keyword>
<dbReference type="RefSeq" id="WP_058248487.1">
    <property type="nucleotide sequence ID" value="NZ_CYSE01000005.1"/>
</dbReference>
<dbReference type="EC" id="1.14.-.-" evidence="3"/>
<evidence type="ECO:0000313" key="4">
    <source>
        <dbReference type="Proteomes" id="UP000054935"/>
    </source>
</evidence>
<keyword evidence="2" id="KW-0349">Heme</keyword>
<dbReference type="GO" id="GO:0016705">
    <property type="term" value="F:oxidoreductase activity, acting on paired donors, with incorporation or reduction of molecular oxygen"/>
    <property type="evidence" value="ECO:0007669"/>
    <property type="project" value="InterPro"/>
</dbReference>
<dbReference type="OrthoDB" id="9801155at2"/>
<evidence type="ECO:0000256" key="2">
    <source>
        <dbReference type="RuleBase" id="RU000461"/>
    </source>
</evidence>
<proteinExistence type="inferred from homology"/>
<dbReference type="Gene3D" id="1.10.630.10">
    <property type="entry name" value="Cytochrome P450"/>
    <property type="match status" value="1"/>
</dbReference>
<dbReference type="GO" id="GO:0005506">
    <property type="term" value="F:iron ion binding"/>
    <property type="evidence" value="ECO:0007669"/>
    <property type="project" value="InterPro"/>
</dbReference>
<dbReference type="GO" id="GO:0004497">
    <property type="term" value="F:monooxygenase activity"/>
    <property type="evidence" value="ECO:0007669"/>
    <property type="project" value="UniProtKB-KW"/>
</dbReference>
<dbReference type="PANTHER" id="PTHR46696">
    <property type="entry name" value="P450, PUTATIVE (EUROFUNG)-RELATED"/>
    <property type="match status" value="1"/>
</dbReference>
<reference evidence="3 4" key="1">
    <citation type="submission" date="2015-09" db="EMBL/GenBank/DDBJ databases">
        <authorList>
            <consortium name="Swine Surveillance"/>
        </authorList>
    </citation>
    <scope>NUCLEOTIDE SEQUENCE [LARGE SCALE GENOMIC DNA]</scope>
    <source>
        <strain evidence="3 4">CECT 7648</strain>
    </source>
</reference>
<dbReference type="InterPro" id="IPR017972">
    <property type="entry name" value="Cyt_P450_CS"/>
</dbReference>
<gene>
    <name evidence="3" type="ORF">TRN7648_03018</name>
</gene>
<keyword evidence="2 3" id="KW-0560">Oxidoreductase</keyword>
<dbReference type="PANTHER" id="PTHR46696:SF1">
    <property type="entry name" value="CYTOCHROME P450 YJIB-RELATED"/>
    <property type="match status" value="1"/>
</dbReference>
<dbReference type="PRINTS" id="PR00359">
    <property type="entry name" value="BP450"/>
</dbReference>
<organism evidence="3 4">
    <name type="scientific">Tropicibacter naphthalenivorans</name>
    <dbReference type="NCBI Taxonomy" id="441103"/>
    <lineage>
        <taxon>Bacteria</taxon>
        <taxon>Pseudomonadati</taxon>
        <taxon>Pseudomonadota</taxon>
        <taxon>Alphaproteobacteria</taxon>
        <taxon>Rhodobacterales</taxon>
        <taxon>Roseobacteraceae</taxon>
        <taxon>Tropicibacter</taxon>
    </lineage>
</organism>
<evidence type="ECO:0000256" key="1">
    <source>
        <dbReference type="ARBA" id="ARBA00010617"/>
    </source>
</evidence>
<protein>
    <submittedName>
        <fullName evidence="3">Cytochrome P450-pinF2, plant-inducible</fullName>
        <ecNumber evidence="3">1.14.-.-</ecNumber>
    </submittedName>
</protein>
<dbReference type="InterPro" id="IPR001128">
    <property type="entry name" value="Cyt_P450"/>
</dbReference>
<dbReference type="PROSITE" id="PS00086">
    <property type="entry name" value="CYTOCHROME_P450"/>
    <property type="match status" value="1"/>
</dbReference>
<dbReference type="GO" id="GO:0020037">
    <property type="term" value="F:heme binding"/>
    <property type="evidence" value="ECO:0007669"/>
    <property type="project" value="InterPro"/>
</dbReference>
<comment type="similarity">
    <text evidence="1 2">Belongs to the cytochrome P450 family.</text>
</comment>
<name>A0A0P1GFL2_9RHOB</name>
<dbReference type="EMBL" id="CYSE01000005">
    <property type="protein sequence ID" value="CUH80503.1"/>
    <property type="molecule type" value="Genomic_DNA"/>
</dbReference>
<evidence type="ECO:0000313" key="3">
    <source>
        <dbReference type="EMBL" id="CUH80503.1"/>
    </source>
</evidence>
<sequence length="391" mass="43585">MPLAPVNEDVTVHQLIDTPYTFYKQARANTPVVTLPSVKRTLLTKAVDCRYVKDNPQLFSSNDPSTPMEKAFEAHTLMRKDGAEHMAERNAMMPTFAPKNLKGIWGPMYEKYAEEYLDRLPKDEVIDLFPLLAGPLAARILAETMGMPDASDEDMQHWSQALIDGAGNFGWFDEPFVRVAKANVAMNANIEANADRLRAEPDQSALSVMIHAENPIPWSQIVANIKIAIGGGINEPRDAALTILYGLLTNPDQLEEIKASGNWSAAFEEGVRWVAPIQVSSRLVLEDTQIRDYDIPKGTVVMTCQASANHDEDVFEDGHLYNALRKSAPHQSFGSGPHHCMGTHMARMMVGRMLLPMIFDKFPNMRLVDPETVVWKGFGFRGPLNLPVRLT</sequence>
<keyword evidence="2" id="KW-0503">Monooxygenase</keyword>
<dbReference type="STRING" id="441103.TRN7648_03018"/>
<dbReference type="InterPro" id="IPR036396">
    <property type="entry name" value="Cyt_P450_sf"/>
</dbReference>
<dbReference type="InterPro" id="IPR002397">
    <property type="entry name" value="Cyt_P450_B"/>
</dbReference>
<dbReference type="AlphaFoldDB" id="A0A0P1GFL2"/>
<accession>A0A0P1GFL2</accession>